<dbReference type="SUPFAM" id="SSF56935">
    <property type="entry name" value="Porins"/>
    <property type="match status" value="1"/>
</dbReference>
<dbReference type="GO" id="GO:0009279">
    <property type="term" value="C:cell outer membrane"/>
    <property type="evidence" value="ECO:0007669"/>
    <property type="project" value="UniProtKB-SubCell"/>
</dbReference>
<dbReference type="GO" id="GO:0015344">
    <property type="term" value="F:siderophore uptake transmembrane transporter activity"/>
    <property type="evidence" value="ECO:0007669"/>
    <property type="project" value="TreeGrafter"/>
</dbReference>
<dbReference type="EMBL" id="CP002545">
    <property type="protein sequence ID" value="ADY51038.1"/>
    <property type="molecule type" value="Genomic_DNA"/>
</dbReference>
<dbReference type="HOGENOM" id="CLU_008287_18_5_10"/>
<dbReference type="Gene3D" id="2.40.170.20">
    <property type="entry name" value="TonB-dependent receptor, beta-barrel domain"/>
    <property type="match status" value="1"/>
</dbReference>
<reference evidence="15 16" key="1">
    <citation type="journal article" date="2011" name="Stand. Genomic Sci.">
        <title>Complete genome sequence of the gliding, heparinolytic Pedobacter saltans type strain (113).</title>
        <authorList>
            <person name="Liolios K."/>
            <person name="Sikorski J."/>
            <person name="Lu M."/>
            <person name="Nolan M."/>
            <person name="Lapidus A."/>
            <person name="Lucas S."/>
            <person name="Hammon N."/>
            <person name="Deshpande S."/>
            <person name="Cheng J.F."/>
            <person name="Tapia R."/>
            <person name="Han C."/>
            <person name="Goodwin L."/>
            <person name="Pitluck S."/>
            <person name="Huntemann M."/>
            <person name="Ivanova N."/>
            <person name="Pagani I."/>
            <person name="Mavromatis K."/>
            <person name="Ovchinikova G."/>
            <person name="Pati A."/>
            <person name="Chen A."/>
            <person name="Palaniappan K."/>
            <person name="Land M."/>
            <person name="Hauser L."/>
            <person name="Brambilla E.M."/>
            <person name="Kotsyurbenko O."/>
            <person name="Rohde M."/>
            <person name="Tindall B.J."/>
            <person name="Abt B."/>
            <person name="Goker M."/>
            <person name="Detter J.C."/>
            <person name="Woyke T."/>
            <person name="Bristow J."/>
            <person name="Eisen J.A."/>
            <person name="Markowitz V."/>
            <person name="Hugenholtz P."/>
            <person name="Klenk H.P."/>
            <person name="Kyrpides N.C."/>
        </authorList>
    </citation>
    <scope>NUCLEOTIDE SEQUENCE [LARGE SCALE GENOMIC DNA]</scope>
    <source>
        <strain evidence="16">ATCC 51119 / DSM 12145 / JCM 21818 / LMG 10337 / NBRC 100064 / NCIMB 13643</strain>
    </source>
</reference>
<evidence type="ECO:0000313" key="15">
    <source>
        <dbReference type="EMBL" id="ADY51038.1"/>
    </source>
</evidence>
<evidence type="ECO:0000259" key="14">
    <source>
        <dbReference type="Pfam" id="PF07715"/>
    </source>
</evidence>
<keyword evidence="5 12" id="KW-0732">Signal</keyword>
<evidence type="ECO:0000256" key="4">
    <source>
        <dbReference type="ARBA" id="ARBA00022692"/>
    </source>
</evidence>
<accession>F0S5W7</accession>
<comment type="similarity">
    <text evidence="10 11">Belongs to the TonB-dependent receptor family.</text>
</comment>
<evidence type="ECO:0000256" key="8">
    <source>
        <dbReference type="ARBA" id="ARBA00023170"/>
    </source>
</evidence>
<feature type="signal peptide" evidence="12">
    <location>
        <begin position="1"/>
        <end position="22"/>
    </location>
</feature>
<keyword evidence="16" id="KW-1185">Reference proteome</keyword>
<proteinExistence type="inferred from homology"/>
<evidence type="ECO:0000256" key="7">
    <source>
        <dbReference type="ARBA" id="ARBA00023136"/>
    </source>
</evidence>
<comment type="subcellular location">
    <subcellularLocation>
        <location evidence="1 10">Cell outer membrane</location>
        <topology evidence="1 10">Multi-pass membrane protein</topology>
    </subcellularLocation>
</comment>
<dbReference type="InterPro" id="IPR000531">
    <property type="entry name" value="Beta-barrel_TonB"/>
</dbReference>
<name>F0S5W7_PSESL</name>
<dbReference type="PROSITE" id="PS52016">
    <property type="entry name" value="TONB_DEPENDENT_REC_3"/>
    <property type="match status" value="1"/>
</dbReference>
<keyword evidence="9 10" id="KW-0998">Cell outer membrane</keyword>
<dbReference type="PANTHER" id="PTHR30069:SF29">
    <property type="entry name" value="HEMOGLOBIN AND HEMOGLOBIN-HAPTOGLOBIN-BINDING PROTEIN 1-RELATED"/>
    <property type="match status" value="1"/>
</dbReference>
<keyword evidence="4 10" id="KW-0812">Transmembrane</keyword>
<feature type="chain" id="PRO_5003258178" evidence="12">
    <location>
        <begin position="23"/>
        <end position="622"/>
    </location>
</feature>
<dbReference type="KEGG" id="psn:Pedsa_0456"/>
<evidence type="ECO:0000256" key="1">
    <source>
        <dbReference type="ARBA" id="ARBA00004571"/>
    </source>
</evidence>
<dbReference type="OrthoDB" id="9758472at2"/>
<dbReference type="eggNOG" id="COG4206">
    <property type="taxonomic scope" value="Bacteria"/>
</dbReference>
<dbReference type="AlphaFoldDB" id="F0S5W7"/>
<evidence type="ECO:0000313" key="16">
    <source>
        <dbReference type="Proteomes" id="UP000000310"/>
    </source>
</evidence>
<evidence type="ECO:0000256" key="12">
    <source>
        <dbReference type="SAM" id="SignalP"/>
    </source>
</evidence>
<keyword evidence="7 10" id="KW-0472">Membrane</keyword>
<keyword evidence="6 11" id="KW-0798">TonB box</keyword>
<keyword evidence="2 10" id="KW-0813">Transport</keyword>
<dbReference type="Proteomes" id="UP000000310">
    <property type="component" value="Chromosome"/>
</dbReference>
<protein>
    <submittedName>
        <fullName evidence="15">TonB-dependent receptor</fullName>
    </submittedName>
</protein>
<dbReference type="STRING" id="762903.Pedsa_0456"/>
<dbReference type="InterPro" id="IPR012910">
    <property type="entry name" value="Plug_dom"/>
</dbReference>
<evidence type="ECO:0000256" key="11">
    <source>
        <dbReference type="RuleBase" id="RU003357"/>
    </source>
</evidence>
<evidence type="ECO:0000256" key="10">
    <source>
        <dbReference type="PROSITE-ProRule" id="PRU01360"/>
    </source>
</evidence>
<keyword evidence="3 10" id="KW-1134">Transmembrane beta strand</keyword>
<feature type="domain" description="TonB-dependent receptor plug" evidence="14">
    <location>
        <begin position="44"/>
        <end position="149"/>
    </location>
</feature>
<organism evidence="15 16">
    <name type="scientific">Pseudopedobacter saltans (strain ATCC 51119 / DSM 12145 / JCM 21818 / CCUG 39354 / LMG 10337 / NBRC 100064 / NCIMB 13643)</name>
    <name type="common">Pedobacter saltans</name>
    <dbReference type="NCBI Taxonomy" id="762903"/>
    <lineage>
        <taxon>Bacteria</taxon>
        <taxon>Pseudomonadati</taxon>
        <taxon>Bacteroidota</taxon>
        <taxon>Sphingobacteriia</taxon>
        <taxon>Sphingobacteriales</taxon>
        <taxon>Sphingobacteriaceae</taxon>
        <taxon>Pseudopedobacter</taxon>
    </lineage>
</organism>
<evidence type="ECO:0000256" key="3">
    <source>
        <dbReference type="ARBA" id="ARBA00022452"/>
    </source>
</evidence>
<dbReference type="InterPro" id="IPR036942">
    <property type="entry name" value="Beta-barrel_TonB_sf"/>
</dbReference>
<dbReference type="InterPro" id="IPR039426">
    <property type="entry name" value="TonB-dep_rcpt-like"/>
</dbReference>
<dbReference type="Pfam" id="PF07715">
    <property type="entry name" value="Plug"/>
    <property type="match status" value="1"/>
</dbReference>
<evidence type="ECO:0000256" key="5">
    <source>
        <dbReference type="ARBA" id="ARBA00022729"/>
    </source>
</evidence>
<dbReference type="InterPro" id="IPR037066">
    <property type="entry name" value="Plug_dom_sf"/>
</dbReference>
<gene>
    <name evidence="15" type="ordered locus">Pedsa_0456</name>
</gene>
<evidence type="ECO:0000259" key="13">
    <source>
        <dbReference type="Pfam" id="PF00593"/>
    </source>
</evidence>
<dbReference type="Pfam" id="PF00593">
    <property type="entry name" value="TonB_dep_Rec_b-barrel"/>
    <property type="match status" value="1"/>
</dbReference>
<dbReference type="Gene3D" id="2.170.130.10">
    <property type="entry name" value="TonB-dependent receptor, plug domain"/>
    <property type="match status" value="1"/>
</dbReference>
<evidence type="ECO:0000256" key="2">
    <source>
        <dbReference type="ARBA" id="ARBA00022448"/>
    </source>
</evidence>
<reference evidence="16" key="2">
    <citation type="submission" date="2011-02" db="EMBL/GenBank/DDBJ databases">
        <title>The complete genome of Pedobacter saltans DSM 12145.</title>
        <authorList>
            <consortium name="US DOE Joint Genome Institute (JGI-PGF)"/>
            <person name="Lucas S."/>
            <person name="Copeland A."/>
            <person name="Lapidus A."/>
            <person name="Bruce D."/>
            <person name="Goodwin L."/>
            <person name="Pitluck S."/>
            <person name="Kyrpides N."/>
            <person name="Mavromatis K."/>
            <person name="Pagani I."/>
            <person name="Ivanova N."/>
            <person name="Ovchinnikova G."/>
            <person name="Lu M."/>
            <person name="Detter J.C."/>
            <person name="Han C."/>
            <person name="Land M."/>
            <person name="Hauser L."/>
            <person name="Markowitz V."/>
            <person name="Cheng J.-F."/>
            <person name="Hugenholtz P."/>
            <person name="Woyke T."/>
            <person name="Wu D."/>
            <person name="Tindall B."/>
            <person name="Pomrenke H.G."/>
            <person name="Brambilla E."/>
            <person name="Klenk H.-P."/>
            <person name="Eisen J.A."/>
        </authorList>
    </citation>
    <scope>NUCLEOTIDE SEQUENCE [LARGE SCALE GENOMIC DNA]</scope>
    <source>
        <strain evidence="16">ATCC 51119 / DSM 12145 / JCM 21818 / LMG 10337 / NBRC 100064 / NCIMB 13643</strain>
    </source>
</reference>
<evidence type="ECO:0000256" key="9">
    <source>
        <dbReference type="ARBA" id="ARBA00023237"/>
    </source>
</evidence>
<sequence>MKKSNLYGALLISAFFNSAVFAQTNVQSLNEVLIQGNRLQIQLSEQNRNVDVITAQEIQKLPAKSVNEILGYVSGVDIRQRGPFGTQADISLDGGSFEQTLILLNGIKITDQQTAHNTLNLPIPTEAIERIEILRGPAARVYGVNSLTGAINIVTKNPESTALFANVFAGSNFKKDEEGNGDLYNGRGVQLGGSIAKEKHTHQLYTSHESGTGYRYNTAYHNNRIFYQGQIKPDEQNKIDVLAGFVRSSFGANGFYAAPGDKESKEVVSTTLASVKSKHLINGRFTLSPQVGYRYNFDDYRYYRYDLSKARSRHHSNAVTVEINGDYRMDFGEFGFGVETRYEQINSTSIGKHERENYGLYTEFRTDKIERVNLNVGAYVNYNSVYGWQVFPGLDFSYLLKPGFRFVFNSGTSQRIPSYTDLYLQQPGNLGNADLISEKAYQIEGGFKYDANRLSAKAIVFYRNIDDFIDWTKDVITNPWLANNTGSIRTTGFNFQTQYLLTKNAVYNWNLNVGYTYLSPEFKDQPSTQFSKYKIESLRHQLVAKLGWQYRNWSALLAERYQERISYKDYFLTDLRVNFNQKQFDYYLDFQNIFDKTYIEAAAVPMPGRWFSLGVKYRLDAH</sequence>
<feature type="domain" description="TonB-dependent receptor-like beta-barrel" evidence="13">
    <location>
        <begin position="235"/>
        <end position="593"/>
    </location>
</feature>
<dbReference type="RefSeq" id="WP_013631541.1">
    <property type="nucleotide sequence ID" value="NC_015177.1"/>
</dbReference>
<dbReference type="GO" id="GO:0044718">
    <property type="term" value="P:siderophore transmembrane transport"/>
    <property type="evidence" value="ECO:0007669"/>
    <property type="project" value="TreeGrafter"/>
</dbReference>
<dbReference type="PANTHER" id="PTHR30069">
    <property type="entry name" value="TONB-DEPENDENT OUTER MEMBRANE RECEPTOR"/>
    <property type="match status" value="1"/>
</dbReference>
<keyword evidence="8 15" id="KW-0675">Receptor</keyword>
<evidence type="ECO:0000256" key="6">
    <source>
        <dbReference type="ARBA" id="ARBA00023077"/>
    </source>
</evidence>